<name>A0A1R3L2M7_9ROSI</name>
<accession>A0A1R3L2M7</accession>
<dbReference type="AlphaFoldDB" id="A0A1R3L2M7"/>
<dbReference type="Proteomes" id="UP000187203">
    <property type="component" value="Unassembled WGS sequence"/>
</dbReference>
<comment type="caution">
    <text evidence="1">The sequence shown here is derived from an EMBL/GenBank/DDBJ whole genome shotgun (WGS) entry which is preliminary data.</text>
</comment>
<proteinExistence type="predicted"/>
<gene>
    <name evidence="1" type="ORF">COLO4_01336</name>
</gene>
<sequence length="139" mass="15267">MYPALKGDAIGFDVTFQIVTADVKRKSRRYAEQPLQGLRFHLDVLKLALGHCIATVRAVPVAEIHQLAAGFAGDTPVGDLVQGAGKKTVREDDTVIWRAIVCRKVDRLIVAFHQASIKICGKAAIEEIDQLLIMVLLLH</sequence>
<protein>
    <submittedName>
        <fullName evidence="1">Uncharacterized protein</fullName>
    </submittedName>
</protein>
<keyword evidence="2" id="KW-1185">Reference proteome</keyword>
<organism evidence="1 2">
    <name type="scientific">Corchorus olitorius</name>
    <dbReference type="NCBI Taxonomy" id="93759"/>
    <lineage>
        <taxon>Eukaryota</taxon>
        <taxon>Viridiplantae</taxon>
        <taxon>Streptophyta</taxon>
        <taxon>Embryophyta</taxon>
        <taxon>Tracheophyta</taxon>
        <taxon>Spermatophyta</taxon>
        <taxon>Magnoliopsida</taxon>
        <taxon>eudicotyledons</taxon>
        <taxon>Gunneridae</taxon>
        <taxon>Pentapetalae</taxon>
        <taxon>rosids</taxon>
        <taxon>malvids</taxon>
        <taxon>Malvales</taxon>
        <taxon>Malvaceae</taxon>
        <taxon>Grewioideae</taxon>
        <taxon>Apeibeae</taxon>
        <taxon>Corchorus</taxon>
    </lineage>
</organism>
<dbReference type="EMBL" id="AWUE01003811">
    <property type="protein sequence ID" value="OMP13595.1"/>
    <property type="molecule type" value="Genomic_DNA"/>
</dbReference>
<evidence type="ECO:0000313" key="2">
    <source>
        <dbReference type="Proteomes" id="UP000187203"/>
    </source>
</evidence>
<reference evidence="2" key="1">
    <citation type="submission" date="2013-09" db="EMBL/GenBank/DDBJ databases">
        <title>Corchorus olitorius genome sequencing.</title>
        <authorList>
            <person name="Alam M."/>
            <person name="Haque M.S."/>
            <person name="Islam M.S."/>
            <person name="Emdad E.M."/>
            <person name="Islam M.M."/>
            <person name="Ahmed B."/>
            <person name="Halim A."/>
            <person name="Hossen Q.M.M."/>
            <person name="Hossain M.Z."/>
            <person name="Ahmed R."/>
            <person name="Khan M.M."/>
            <person name="Islam R."/>
            <person name="Rashid M.M."/>
            <person name="Khan S.A."/>
            <person name="Rahman M.S."/>
            <person name="Alam M."/>
            <person name="Yahiya A.S."/>
            <person name="Khan M.S."/>
            <person name="Azam M.S."/>
            <person name="Haque T."/>
            <person name="Lashkar M.Z.H."/>
            <person name="Akhand A.I."/>
            <person name="Morshed G."/>
            <person name="Roy S."/>
            <person name="Uddin K.S."/>
            <person name="Rabeya T."/>
            <person name="Hossain A.S."/>
            <person name="Chowdhury A."/>
            <person name="Snigdha A.R."/>
            <person name="Mortoza M.S."/>
            <person name="Matin S.A."/>
            <person name="Hoque S.M.E."/>
            <person name="Islam M.K."/>
            <person name="Roy D.K."/>
            <person name="Haider R."/>
            <person name="Moosa M.M."/>
            <person name="Elias S.M."/>
            <person name="Hasan A.M."/>
            <person name="Jahan S."/>
            <person name="Shafiuddin M."/>
            <person name="Mahmood N."/>
            <person name="Shommy N.S."/>
        </authorList>
    </citation>
    <scope>NUCLEOTIDE SEQUENCE [LARGE SCALE GENOMIC DNA]</scope>
    <source>
        <strain evidence="2">cv. O-4</strain>
    </source>
</reference>
<evidence type="ECO:0000313" key="1">
    <source>
        <dbReference type="EMBL" id="OMP13595.1"/>
    </source>
</evidence>